<dbReference type="RefSeq" id="WP_253762967.1">
    <property type="nucleotide sequence ID" value="NZ_JAMZDZ010000001.1"/>
</dbReference>
<gene>
    <name evidence="2" type="ORF">ACFOZ4_31185</name>
</gene>
<accession>A0ABV8LXH4</accession>
<dbReference type="InterPro" id="IPR029058">
    <property type="entry name" value="AB_hydrolase_fold"/>
</dbReference>
<name>A0ABV8LXH4_9ACTN</name>
<keyword evidence="3" id="KW-1185">Reference proteome</keyword>
<dbReference type="EMBL" id="JBHSAY010000020">
    <property type="protein sequence ID" value="MFC4135098.1"/>
    <property type="molecule type" value="Genomic_DNA"/>
</dbReference>
<sequence>MAPDGEVTQVVALAATVLVAIATAVGWDRLRGRAALPLRVTAVVACLVTSVAAGFVAVDRTFELYGSWSDLLGMASADEPVAMAQPPADATHSQIVSFTVHGKASHIDLPAYAYLPAGYATETRRLPVVEALDGFPGSPRVWLRSLLAQQVLDQEIAARRIPPMIVVFPTQTQTAQRDLECVDAVGGPAMDTFLTTDVPDAVEHQFRVRSDAAGWGLIGYSTGGFCAVNLALRHPDRYAAAASLSGYFSAITDRTTGDLYRGSPQTRLENSPLWRATSLPVPSMSLYIATAADDRPGYVQLRRFAEAAKPPLRITTATIPVGGHSRKVWRQMAAPAFDWLASWLAGPE</sequence>
<dbReference type="PANTHER" id="PTHR48098">
    <property type="entry name" value="ENTEROCHELIN ESTERASE-RELATED"/>
    <property type="match status" value="1"/>
</dbReference>
<dbReference type="GO" id="GO:0016787">
    <property type="term" value="F:hydrolase activity"/>
    <property type="evidence" value="ECO:0007669"/>
    <property type="project" value="UniProtKB-KW"/>
</dbReference>
<dbReference type="Gene3D" id="3.40.50.1820">
    <property type="entry name" value="alpha/beta hydrolase"/>
    <property type="match status" value="1"/>
</dbReference>
<proteinExistence type="predicted"/>
<organism evidence="2 3">
    <name type="scientific">Hamadaea flava</name>
    <dbReference type="NCBI Taxonomy" id="1742688"/>
    <lineage>
        <taxon>Bacteria</taxon>
        <taxon>Bacillati</taxon>
        <taxon>Actinomycetota</taxon>
        <taxon>Actinomycetes</taxon>
        <taxon>Micromonosporales</taxon>
        <taxon>Micromonosporaceae</taxon>
        <taxon>Hamadaea</taxon>
    </lineage>
</organism>
<dbReference type="Proteomes" id="UP001595816">
    <property type="component" value="Unassembled WGS sequence"/>
</dbReference>
<protein>
    <submittedName>
        <fullName evidence="2">Alpha/beta hydrolase</fullName>
    </submittedName>
</protein>
<dbReference type="PANTHER" id="PTHR48098:SF1">
    <property type="entry name" value="DIACYLGLYCEROL ACYLTRANSFERASE_MYCOLYLTRANSFERASE AG85A"/>
    <property type="match status" value="1"/>
</dbReference>
<dbReference type="SUPFAM" id="SSF53474">
    <property type="entry name" value="alpha/beta-Hydrolases"/>
    <property type="match status" value="1"/>
</dbReference>
<feature type="transmembrane region" description="Helical" evidence="1">
    <location>
        <begin position="38"/>
        <end position="58"/>
    </location>
</feature>
<reference evidence="3" key="1">
    <citation type="journal article" date="2019" name="Int. J. Syst. Evol. Microbiol.">
        <title>The Global Catalogue of Microorganisms (GCM) 10K type strain sequencing project: providing services to taxonomists for standard genome sequencing and annotation.</title>
        <authorList>
            <consortium name="The Broad Institute Genomics Platform"/>
            <consortium name="The Broad Institute Genome Sequencing Center for Infectious Disease"/>
            <person name="Wu L."/>
            <person name="Ma J."/>
        </authorList>
    </citation>
    <scope>NUCLEOTIDE SEQUENCE [LARGE SCALE GENOMIC DNA]</scope>
    <source>
        <strain evidence="3">CGMCC 4.7289</strain>
    </source>
</reference>
<evidence type="ECO:0000256" key="1">
    <source>
        <dbReference type="SAM" id="Phobius"/>
    </source>
</evidence>
<dbReference type="InterPro" id="IPR000801">
    <property type="entry name" value="Esterase-like"/>
</dbReference>
<keyword evidence="2" id="KW-0378">Hydrolase</keyword>
<keyword evidence="1" id="KW-0812">Transmembrane</keyword>
<dbReference type="Pfam" id="PF00756">
    <property type="entry name" value="Esterase"/>
    <property type="match status" value="1"/>
</dbReference>
<comment type="caution">
    <text evidence="2">The sequence shown here is derived from an EMBL/GenBank/DDBJ whole genome shotgun (WGS) entry which is preliminary data.</text>
</comment>
<dbReference type="InterPro" id="IPR050583">
    <property type="entry name" value="Mycobacterial_A85_antigen"/>
</dbReference>
<feature type="transmembrane region" description="Helical" evidence="1">
    <location>
        <begin position="6"/>
        <end position="26"/>
    </location>
</feature>
<keyword evidence="1" id="KW-1133">Transmembrane helix</keyword>
<evidence type="ECO:0000313" key="2">
    <source>
        <dbReference type="EMBL" id="MFC4135098.1"/>
    </source>
</evidence>
<evidence type="ECO:0000313" key="3">
    <source>
        <dbReference type="Proteomes" id="UP001595816"/>
    </source>
</evidence>
<keyword evidence="1" id="KW-0472">Membrane</keyword>